<dbReference type="PROSITE" id="PS01124">
    <property type="entry name" value="HTH_ARAC_FAMILY_2"/>
    <property type="match status" value="1"/>
</dbReference>
<comment type="caution">
    <text evidence="4">The sequence shown here is derived from an EMBL/GenBank/DDBJ whole genome shotgun (WGS) entry which is preliminary data.</text>
</comment>
<evidence type="ECO:0000313" key="5">
    <source>
        <dbReference type="Proteomes" id="UP001398420"/>
    </source>
</evidence>
<keyword evidence="5" id="KW-1185">Reference proteome</keyword>
<dbReference type="RefSeq" id="WP_087680888.1">
    <property type="nucleotide sequence ID" value="NZ_JBBCRB010000004.1"/>
</dbReference>
<gene>
    <name evidence="4" type="ORF">AAF454_04950</name>
</gene>
<dbReference type="GO" id="GO:0016787">
    <property type="term" value="F:hydrolase activity"/>
    <property type="evidence" value="ECO:0007669"/>
    <property type="project" value="UniProtKB-KW"/>
</dbReference>
<accession>A0ABU9LL58</accession>
<dbReference type="InterPro" id="IPR009057">
    <property type="entry name" value="Homeodomain-like_sf"/>
</dbReference>
<dbReference type="PANTHER" id="PTHR31862:SF1">
    <property type="entry name" value="UPF0261 DOMAIN PROTEIN (AFU_ORTHOLOGUE AFUA_1G10120)"/>
    <property type="match status" value="1"/>
</dbReference>
<keyword evidence="1" id="KW-0805">Transcription regulation</keyword>
<keyword evidence="4" id="KW-0378">Hydrolase</keyword>
<dbReference type="Proteomes" id="UP001398420">
    <property type="component" value="Unassembled WGS sequence"/>
</dbReference>
<proteinExistence type="predicted"/>
<dbReference type="InterPro" id="IPR009215">
    <property type="entry name" value="TIM-br_IGPS-like"/>
</dbReference>
<evidence type="ECO:0000256" key="1">
    <source>
        <dbReference type="ARBA" id="ARBA00023015"/>
    </source>
</evidence>
<evidence type="ECO:0000256" key="2">
    <source>
        <dbReference type="ARBA" id="ARBA00023163"/>
    </source>
</evidence>
<feature type="domain" description="HTH araC/xylS-type" evidence="3">
    <location>
        <begin position="293"/>
        <end position="391"/>
    </location>
</feature>
<dbReference type="Gene3D" id="3.20.20.70">
    <property type="entry name" value="Aldolase class I"/>
    <property type="match status" value="1"/>
</dbReference>
<protein>
    <submittedName>
        <fullName evidence="4">Phosphoenolpyruvate hydrolase family protein</fullName>
    </submittedName>
</protein>
<keyword evidence="2" id="KW-0804">Transcription</keyword>
<dbReference type="Pfam" id="PF12833">
    <property type="entry name" value="HTH_18"/>
    <property type="match status" value="1"/>
</dbReference>
<evidence type="ECO:0000259" key="3">
    <source>
        <dbReference type="PROSITE" id="PS01124"/>
    </source>
</evidence>
<evidence type="ECO:0000313" key="4">
    <source>
        <dbReference type="EMBL" id="MEL5987758.1"/>
    </source>
</evidence>
<dbReference type="EMBL" id="JBCEWA010000003">
    <property type="protein sequence ID" value="MEL5987758.1"/>
    <property type="molecule type" value="Genomic_DNA"/>
</dbReference>
<dbReference type="InterPro" id="IPR018060">
    <property type="entry name" value="HTH_AraC"/>
</dbReference>
<dbReference type="Pfam" id="PF09370">
    <property type="entry name" value="PEP_hydrolase"/>
    <property type="match status" value="1"/>
</dbReference>
<organism evidence="4 5">
    <name type="scientific">Kurthia gibsonii</name>
    <dbReference type="NCBI Taxonomy" id="33946"/>
    <lineage>
        <taxon>Bacteria</taxon>
        <taxon>Bacillati</taxon>
        <taxon>Bacillota</taxon>
        <taxon>Bacilli</taxon>
        <taxon>Bacillales</taxon>
        <taxon>Caryophanaceae</taxon>
        <taxon>Kurthia</taxon>
    </lineage>
</organism>
<dbReference type="InterPro" id="IPR015813">
    <property type="entry name" value="Pyrv/PenolPyrv_kinase-like_dom"/>
</dbReference>
<sequence>MRDLVTHLKQKVAQHEPIIAAAVGGGLVAKSAVKGGIDFLLALSAGKYRQMGVGSLGSFLAYDNSNELVMEFATRELQKVAQNIPVVLGVQATDPTINLHAYIDKVAARGFQGINNFPSVGLIDGQFAEALEEAGMSYEQEVEAIRYAHEKGLFTVAFVFNEQQAMEMLAVGADIICVHLGLTVGGHLGAKRIQNLQSAKQMAQRIFERVIEQKPHVIRMIYGGIINKPIDAQFMMTDYLIQGYIGGSTFERIPTEYIVEEITTSFKQLQDFQYDDVTQKVIDGINHAHDYVNTTKKYIALYYAQHITLERMAQQLNISSTHLSKQFKKVVGISFQRYLIEYRMNRAVDLMKDPQLPLFLIAEMVGYTDYAQFSKMFKKVKGIAPKEYIKTTL</sequence>
<dbReference type="SUPFAM" id="SSF51621">
    <property type="entry name" value="Phosphoenolpyruvate/pyruvate domain"/>
    <property type="match status" value="1"/>
</dbReference>
<dbReference type="SMART" id="SM00342">
    <property type="entry name" value="HTH_ARAC"/>
    <property type="match status" value="1"/>
</dbReference>
<dbReference type="Gene3D" id="1.10.10.60">
    <property type="entry name" value="Homeodomain-like"/>
    <property type="match status" value="2"/>
</dbReference>
<dbReference type="PANTHER" id="PTHR31862">
    <property type="entry name" value="UPF0261 DOMAIN PROTEIN (AFU_ORTHOLOGUE AFUA_1G10120)"/>
    <property type="match status" value="1"/>
</dbReference>
<reference evidence="4 5" key="1">
    <citation type="submission" date="2024-04" db="EMBL/GenBank/DDBJ databases">
        <authorList>
            <person name="Wu Y.S."/>
            <person name="Zhang L."/>
        </authorList>
    </citation>
    <scope>NUCLEOTIDE SEQUENCE [LARGE SCALE GENOMIC DNA]</scope>
    <source>
        <strain evidence="4 5">KG-01</strain>
    </source>
</reference>
<dbReference type="SUPFAM" id="SSF46689">
    <property type="entry name" value="Homeodomain-like"/>
    <property type="match status" value="2"/>
</dbReference>
<dbReference type="InterPro" id="IPR051353">
    <property type="entry name" value="Tobamovirus_resist_UPF0261"/>
</dbReference>
<dbReference type="InterPro" id="IPR013785">
    <property type="entry name" value="Aldolase_TIM"/>
</dbReference>
<name>A0ABU9LL58_9BACL</name>